<dbReference type="STRING" id="289078.A0A2X0KCK6"/>
<dbReference type="InterPro" id="IPR056535">
    <property type="entry name" value="TPR_NUP160_M"/>
</dbReference>
<keyword evidence="2" id="KW-0813">Transport</keyword>
<dbReference type="OrthoDB" id="67716at2759"/>
<dbReference type="InterPro" id="IPR021717">
    <property type="entry name" value="Nucleoporin_Nup160"/>
</dbReference>
<dbReference type="Pfam" id="PF23354">
    <property type="entry name" value="TPR_NUP160_120_M"/>
    <property type="match status" value="1"/>
</dbReference>
<dbReference type="Proteomes" id="UP000249723">
    <property type="component" value="Unassembled WGS sequence"/>
</dbReference>
<gene>
    <name evidence="8" type="ORF">BZ3500_MVSOF-1268-A1-R1_CHR1-3G02525</name>
</gene>
<dbReference type="SUPFAM" id="SSF50960">
    <property type="entry name" value="TolB, C-terminal domain"/>
    <property type="match status" value="1"/>
</dbReference>
<evidence type="ECO:0000259" key="5">
    <source>
        <dbReference type="Pfam" id="PF11715"/>
    </source>
</evidence>
<keyword evidence="9" id="KW-1185">Reference proteome</keyword>
<evidence type="ECO:0000256" key="3">
    <source>
        <dbReference type="ARBA" id="ARBA00023242"/>
    </source>
</evidence>
<feature type="region of interest" description="Disordered" evidence="4">
    <location>
        <begin position="187"/>
        <end position="207"/>
    </location>
</feature>
<comment type="subcellular location">
    <subcellularLocation>
        <location evidence="1">Nucleus</location>
    </subcellularLocation>
</comment>
<dbReference type="InterPro" id="IPR059141">
    <property type="entry name" value="Beta-prop_Nup120_160"/>
</dbReference>
<dbReference type="Pfam" id="PF23347">
    <property type="entry name" value="TPR_Nup160_C"/>
    <property type="match status" value="1"/>
</dbReference>
<evidence type="ECO:0000256" key="2">
    <source>
        <dbReference type="ARBA" id="ARBA00022448"/>
    </source>
</evidence>
<evidence type="ECO:0000313" key="9">
    <source>
        <dbReference type="Proteomes" id="UP000249723"/>
    </source>
</evidence>
<feature type="domain" description="NUP160 C-terminal TPR" evidence="6">
    <location>
        <begin position="1347"/>
        <end position="1522"/>
    </location>
</feature>
<dbReference type="Pfam" id="PF11715">
    <property type="entry name" value="Beta-prop_Nup120_160"/>
    <property type="match status" value="1"/>
</dbReference>
<evidence type="ECO:0000259" key="7">
    <source>
        <dbReference type="Pfam" id="PF23354"/>
    </source>
</evidence>
<dbReference type="GO" id="GO:0005643">
    <property type="term" value="C:nuclear pore"/>
    <property type="evidence" value="ECO:0007669"/>
    <property type="project" value="TreeGrafter"/>
</dbReference>
<reference evidence="9" key="1">
    <citation type="submission" date="2016-10" db="EMBL/GenBank/DDBJ databases">
        <authorList>
            <person name="Jeantristanb JTB J.-T."/>
            <person name="Ricardo R."/>
        </authorList>
    </citation>
    <scope>NUCLEOTIDE SEQUENCE [LARGE SCALE GENOMIC DNA]</scope>
</reference>
<keyword evidence="3" id="KW-0539">Nucleus</keyword>
<dbReference type="PANTHER" id="PTHR21286:SF0">
    <property type="entry name" value="NUCLEAR PORE COMPLEX PROTEIN NUP160"/>
    <property type="match status" value="1"/>
</dbReference>
<evidence type="ECO:0000256" key="1">
    <source>
        <dbReference type="ARBA" id="ARBA00004123"/>
    </source>
</evidence>
<evidence type="ECO:0000313" key="8">
    <source>
        <dbReference type="EMBL" id="SCZ91062.1"/>
    </source>
</evidence>
<sequence length="1592" mass="173752">MSYALPFGAPREEAVTQWSYTSACAFVADHDAHEIVVPSTSPTTSDHSRHATLSQDDHALSSSTLFLPQSSQHGGHVLARVVDQGYCLELSYNAFTLGSCDDNSGLALDLGSSNQQWPPVRFVFGSKLVPQPSLVLVSPSPDDDADSTPTAKDEAELQIYALTESGRLHVLHFSLPKLFYSSTAFDEADDDDDSNNEPNLDRTASGRPHHRWCEEFTVSCLANRTPVLMHGVDVSRVVVACADGFAASLVIADADELIETELRSSSNFFSVRSLLPSFSTRNLASPSQYHNSNANPSGSTSNSNASSQIVSFASSVPEADKPTFAFSVSRDRKLKIWDLDAGVELKTIDLPKPASSSTSALALIPSDASSSTDSPARTTKSTGLLLSSTPQTFVKLVDVPSSSSSSTITSHLVIFSPASSTSRAAFFAYAITLDEETKLLSELTPVGEKLCPHLANANASLVDFAIQPLALGDDARWTLWTVWDEGGECVVRTIDFPELDPTQAMTSVADEGTSSSNEWVTVESGTAGLVSRWTAPYFDELFDTEPNKGVTEVFVEHVSYPGRYPLSTLDHALAQYEDRLEHDIAEGRIAHKPEAMELFYETVLERIVAVVGCAVSLEQSSQTGAMLYDAFNQKLKVEWLKFVTMLNESRRDALFPTSLAVDAESKIAFVVTRQAIVVPTLLDESQLLYDVARSGSSTGRLADYFTFSYERVIEQALSVVRAIQALRSGLDPLLIRNFENELLETLRTDRALDVGPLADDLWETVLHPCIDEELSSRIRLAIAPADQLIISLCGILTTWQTPAAIDPPMWNHGLPASNLASALIADAWTAKLESRYELALGLVMFMILKGRDQCESPNVITSHVFAAFHSLSRMLWVARQGVSPNLDTELALITATASKTGTSKSTADDDDEVFSRFGKMNVSKGLNRSSDAGADAEQAELIPAYSLFHALIRSCFAPRLPISVRPLSHALTLTPPLVHVDGLLGPCDVIRDTPEDATFAMRVHDLGFPTLAIRLLDMVPNGAGMMYVRGLAQLSIGGVAEAEMAFEKAASGLCESIFALIALNRSKGELIDCFFVLILVLLADASSDSTSSMSDLLPTDVSGSLARYYTHIVALFVESNFDGSVIRFAQLALEAFDDTPEGAPEAISSDLWLQLFRSQASLNRYEDAYTTLVSIPHPSTRTICLGHLISVMCENGSASQLIKFAFVGMEADLERNLAFRARNSDPLATPNYYTILYAYYIRRGDYRSENPDIRAAGTIMFQQARRIGETSSRNVTFHDLATLQCQGYLAAINALSLVSPDHAWAAISTSGSAEDRAAPPKRRRLSYDIPDDELSLDSSSPPDILDLSDIRQEYTMALSRLQLAVDFPELERPSFSLEGESIVSLFSQTGAFDAAFQAARVLDVDMSSLFEVVTDRCVGLTMNPESTEDASWVTLCYEASTWEGTLASKAWRLLERHLARHDSSTSRYRLVVLERILAIDAAHSEVPAFLAEHFLKKDVGSLLRSLIRYERLGEAFGYAVRVVRSSTPTCSLASSSLPYSTFDHLLSLDRKDTVALPPAVLESKQAELRTLISERIGQAEKGERVALRNAGR</sequence>
<name>A0A2X0KCK6_9BASI</name>
<feature type="compositionally biased region" description="Low complexity" evidence="4">
    <location>
        <begin position="291"/>
        <end position="305"/>
    </location>
</feature>
<evidence type="ECO:0000256" key="4">
    <source>
        <dbReference type="SAM" id="MobiDB-lite"/>
    </source>
</evidence>
<proteinExistence type="predicted"/>
<dbReference type="InterPro" id="IPR056536">
    <property type="entry name" value="TPR_NUP160_C"/>
</dbReference>
<dbReference type="PANTHER" id="PTHR21286">
    <property type="entry name" value="NUCLEAR PORE COMPLEX PROTEIN NUP160"/>
    <property type="match status" value="1"/>
</dbReference>
<dbReference type="GO" id="GO:0017056">
    <property type="term" value="F:structural constituent of nuclear pore"/>
    <property type="evidence" value="ECO:0007669"/>
    <property type="project" value="TreeGrafter"/>
</dbReference>
<dbReference type="EMBL" id="FMWP01000014">
    <property type="protein sequence ID" value="SCZ91062.1"/>
    <property type="molecule type" value="Genomic_DNA"/>
</dbReference>
<evidence type="ECO:0000259" key="6">
    <source>
        <dbReference type="Pfam" id="PF23347"/>
    </source>
</evidence>
<accession>A0A2X0KCK6</accession>
<feature type="domain" description="NUP160 middle TPR" evidence="7">
    <location>
        <begin position="1101"/>
        <end position="1297"/>
    </location>
</feature>
<feature type="domain" description="Nucleoporin Nup120/160 beta-propeller" evidence="5">
    <location>
        <begin position="106"/>
        <end position="676"/>
    </location>
</feature>
<protein>
    <submittedName>
        <fullName evidence="8">BZ3500_MvSof-1268-A1-R1_Chr1-3g02525 protein</fullName>
    </submittedName>
</protein>
<organism evidence="8 9">
    <name type="scientific">Microbotryum saponariae</name>
    <dbReference type="NCBI Taxonomy" id="289078"/>
    <lineage>
        <taxon>Eukaryota</taxon>
        <taxon>Fungi</taxon>
        <taxon>Dikarya</taxon>
        <taxon>Basidiomycota</taxon>
        <taxon>Pucciniomycotina</taxon>
        <taxon>Microbotryomycetes</taxon>
        <taxon>Microbotryales</taxon>
        <taxon>Microbotryaceae</taxon>
        <taxon>Microbotryum</taxon>
    </lineage>
</organism>
<feature type="region of interest" description="Disordered" evidence="4">
    <location>
        <begin position="286"/>
        <end position="305"/>
    </location>
</feature>